<gene>
    <name evidence="2" type="ORF">GCM10010468_26870</name>
</gene>
<accession>A0ABP6Q991</accession>
<evidence type="ECO:0000313" key="2">
    <source>
        <dbReference type="EMBL" id="GAA3209457.1"/>
    </source>
</evidence>
<reference evidence="3" key="1">
    <citation type="journal article" date="2019" name="Int. J. Syst. Evol. Microbiol.">
        <title>The Global Catalogue of Microorganisms (GCM) 10K type strain sequencing project: providing services to taxonomists for standard genome sequencing and annotation.</title>
        <authorList>
            <consortium name="The Broad Institute Genomics Platform"/>
            <consortium name="The Broad Institute Genome Sequencing Center for Infectious Disease"/>
            <person name="Wu L."/>
            <person name="Ma J."/>
        </authorList>
    </citation>
    <scope>NUCLEOTIDE SEQUENCE [LARGE SCALE GENOMIC DNA]</scope>
    <source>
        <strain evidence="3">JCM 9377</strain>
    </source>
</reference>
<feature type="transmembrane region" description="Helical" evidence="1">
    <location>
        <begin position="12"/>
        <end position="36"/>
    </location>
</feature>
<dbReference type="Proteomes" id="UP001501237">
    <property type="component" value="Unassembled WGS sequence"/>
</dbReference>
<keyword evidence="1" id="KW-0812">Transmembrane</keyword>
<keyword evidence="1" id="KW-0472">Membrane</keyword>
<protein>
    <submittedName>
        <fullName evidence="2">Uncharacterized protein</fullName>
    </submittedName>
</protein>
<evidence type="ECO:0000313" key="3">
    <source>
        <dbReference type="Proteomes" id="UP001501237"/>
    </source>
</evidence>
<sequence length="80" mass="8565">MTTTGAPAFDEAGLHAFVGQAVVDMGAAISGLMLHLGDRLGFPARRPAEDMAGHPVRCFGIFDLSGGPKFFIRTYDKRIL</sequence>
<dbReference type="EMBL" id="BAAAUV010000006">
    <property type="protein sequence ID" value="GAA3209457.1"/>
    <property type="molecule type" value="Genomic_DNA"/>
</dbReference>
<comment type="caution">
    <text evidence="2">The sequence shown here is derived from an EMBL/GenBank/DDBJ whole genome shotgun (WGS) entry which is preliminary data.</text>
</comment>
<keyword evidence="3" id="KW-1185">Reference proteome</keyword>
<proteinExistence type="predicted"/>
<dbReference type="RefSeq" id="WP_344827194.1">
    <property type="nucleotide sequence ID" value="NZ_BAAAUV010000006.1"/>
</dbReference>
<name>A0ABP6Q991_9ACTN</name>
<keyword evidence="1" id="KW-1133">Transmembrane helix</keyword>
<organism evidence="2 3">
    <name type="scientific">Actinocorallia longicatena</name>
    <dbReference type="NCBI Taxonomy" id="111803"/>
    <lineage>
        <taxon>Bacteria</taxon>
        <taxon>Bacillati</taxon>
        <taxon>Actinomycetota</taxon>
        <taxon>Actinomycetes</taxon>
        <taxon>Streptosporangiales</taxon>
        <taxon>Thermomonosporaceae</taxon>
        <taxon>Actinocorallia</taxon>
    </lineage>
</organism>
<evidence type="ECO:0000256" key="1">
    <source>
        <dbReference type="SAM" id="Phobius"/>
    </source>
</evidence>